<evidence type="ECO:0000256" key="5">
    <source>
        <dbReference type="ARBA" id="ARBA00022989"/>
    </source>
</evidence>
<dbReference type="PANTHER" id="PTHR43744">
    <property type="entry name" value="ABC TRANSPORTER PERMEASE PROTEIN MG189-RELATED-RELATED"/>
    <property type="match status" value="1"/>
</dbReference>
<feature type="transmembrane region" description="Helical" evidence="7">
    <location>
        <begin position="103"/>
        <end position="127"/>
    </location>
</feature>
<dbReference type="CDD" id="cd06261">
    <property type="entry name" value="TM_PBP2"/>
    <property type="match status" value="1"/>
</dbReference>
<dbReference type="PROSITE" id="PS50928">
    <property type="entry name" value="ABC_TM1"/>
    <property type="match status" value="1"/>
</dbReference>
<feature type="transmembrane region" description="Helical" evidence="7">
    <location>
        <begin position="67"/>
        <end position="91"/>
    </location>
</feature>
<dbReference type="AlphaFoldDB" id="A0A4V2J3A3"/>
<dbReference type="GO" id="GO:0055085">
    <property type="term" value="P:transmembrane transport"/>
    <property type="evidence" value="ECO:0007669"/>
    <property type="project" value="InterPro"/>
</dbReference>
<keyword evidence="10" id="KW-1185">Reference proteome</keyword>
<dbReference type="Pfam" id="PF00528">
    <property type="entry name" value="BPD_transp_1"/>
    <property type="match status" value="1"/>
</dbReference>
<evidence type="ECO:0000256" key="2">
    <source>
        <dbReference type="ARBA" id="ARBA00022448"/>
    </source>
</evidence>
<dbReference type="Gene3D" id="1.10.3720.10">
    <property type="entry name" value="MetI-like"/>
    <property type="match status" value="1"/>
</dbReference>
<comment type="subcellular location">
    <subcellularLocation>
        <location evidence="1 7">Cell membrane</location>
        <topology evidence="1 7">Multi-pass membrane protein</topology>
    </subcellularLocation>
</comment>
<evidence type="ECO:0000256" key="1">
    <source>
        <dbReference type="ARBA" id="ARBA00004651"/>
    </source>
</evidence>
<keyword evidence="6 7" id="KW-0472">Membrane</keyword>
<protein>
    <submittedName>
        <fullName evidence="9">Carbohydrate ABC transporter permease</fullName>
    </submittedName>
</protein>
<proteinExistence type="inferred from homology"/>
<keyword evidence="3" id="KW-1003">Cell membrane</keyword>
<dbReference type="RefSeq" id="WP_131017538.1">
    <property type="nucleotide sequence ID" value="NZ_SIRE01000029.1"/>
</dbReference>
<feature type="transmembrane region" description="Helical" evidence="7">
    <location>
        <begin position="7"/>
        <end position="29"/>
    </location>
</feature>
<feature type="domain" description="ABC transmembrane type-1" evidence="8">
    <location>
        <begin position="68"/>
        <end position="259"/>
    </location>
</feature>
<dbReference type="OrthoDB" id="151346at2"/>
<evidence type="ECO:0000259" key="8">
    <source>
        <dbReference type="PROSITE" id="PS50928"/>
    </source>
</evidence>
<evidence type="ECO:0000313" key="10">
    <source>
        <dbReference type="Proteomes" id="UP000293142"/>
    </source>
</evidence>
<evidence type="ECO:0000256" key="4">
    <source>
        <dbReference type="ARBA" id="ARBA00022692"/>
    </source>
</evidence>
<feature type="transmembrane region" description="Helical" evidence="7">
    <location>
        <begin position="139"/>
        <end position="159"/>
    </location>
</feature>
<organism evidence="9 10">
    <name type="scientific">Paenibacillus thalictri</name>
    <dbReference type="NCBI Taxonomy" id="2527873"/>
    <lineage>
        <taxon>Bacteria</taxon>
        <taxon>Bacillati</taxon>
        <taxon>Bacillota</taxon>
        <taxon>Bacilli</taxon>
        <taxon>Bacillales</taxon>
        <taxon>Paenibacillaceae</taxon>
        <taxon>Paenibacillus</taxon>
    </lineage>
</organism>
<feature type="transmembrane region" description="Helical" evidence="7">
    <location>
        <begin position="242"/>
        <end position="264"/>
    </location>
</feature>
<dbReference type="EMBL" id="SIRE01000029">
    <property type="protein sequence ID" value="TBL70822.1"/>
    <property type="molecule type" value="Genomic_DNA"/>
</dbReference>
<reference evidence="9 10" key="1">
    <citation type="submission" date="2019-02" db="EMBL/GenBank/DDBJ databases">
        <title>Paenibacillus sp. nov., isolated from surface-sterilized tissue of Thalictrum simplex L.</title>
        <authorList>
            <person name="Tuo L."/>
        </authorList>
    </citation>
    <scope>NUCLEOTIDE SEQUENCE [LARGE SCALE GENOMIC DNA]</scope>
    <source>
        <strain evidence="9 10">N2SHLJ1</strain>
    </source>
</reference>
<dbReference type="SUPFAM" id="SSF161098">
    <property type="entry name" value="MetI-like"/>
    <property type="match status" value="1"/>
</dbReference>
<dbReference type="Proteomes" id="UP000293142">
    <property type="component" value="Unassembled WGS sequence"/>
</dbReference>
<evidence type="ECO:0000256" key="3">
    <source>
        <dbReference type="ARBA" id="ARBA00022475"/>
    </source>
</evidence>
<evidence type="ECO:0000313" key="9">
    <source>
        <dbReference type="EMBL" id="TBL70822.1"/>
    </source>
</evidence>
<feature type="transmembrane region" description="Helical" evidence="7">
    <location>
        <begin position="208"/>
        <end position="230"/>
    </location>
</feature>
<keyword evidence="2 7" id="KW-0813">Transport</keyword>
<sequence>MFRKQPLFTLGHTAALIVLLALTVFPFYLTVLNSFKDRVDILKRFWGIPAQWHLDNYATAFRYLLPFLANSIFITAMIVLGVLILSSLAAYSFARFQFPFQHVLYFLILMLLMIPGFLLLVPQFILIKDMGLLNTYSGQIFPPIAIGSTMATMLIKEFFAGIPKGLFEAAQMEGAPEFNMYVRIAIPLSVPILSVVAIMNTMQGWNNYIWPLVITSGNSVKPVILALGQIPGTVSQGLGLQLAGYVIASVPLLILFAATTRTFVAGLTSGSMKG</sequence>
<name>A0A4V2J3A3_9BACL</name>
<evidence type="ECO:0000256" key="6">
    <source>
        <dbReference type="ARBA" id="ARBA00023136"/>
    </source>
</evidence>
<gene>
    <name evidence="9" type="ORF">EYB31_31740</name>
</gene>
<comment type="similarity">
    <text evidence="7">Belongs to the binding-protein-dependent transport system permease family.</text>
</comment>
<keyword evidence="4 7" id="KW-0812">Transmembrane</keyword>
<dbReference type="PANTHER" id="PTHR43744:SF8">
    <property type="entry name" value="SN-GLYCEROL-3-PHOSPHATE TRANSPORT SYSTEM PERMEASE PROTEIN UGPE"/>
    <property type="match status" value="1"/>
</dbReference>
<evidence type="ECO:0000256" key="7">
    <source>
        <dbReference type="RuleBase" id="RU363032"/>
    </source>
</evidence>
<accession>A0A4V2J3A3</accession>
<dbReference type="GO" id="GO:0005886">
    <property type="term" value="C:plasma membrane"/>
    <property type="evidence" value="ECO:0007669"/>
    <property type="project" value="UniProtKB-SubCell"/>
</dbReference>
<dbReference type="InterPro" id="IPR035906">
    <property type="entry name" value="MetI-like_sf"/>
</dbReference>
<dbReference type="InterPro" id="IPR000515">
    <property type="entry name" value="MetI-like"/>
</dbReference>
<comment type="caution">
    <text evidence="9">The sequence shown here is derived from an EMBL/GenBank/DDBJ whole genome shotgun (WGS) entry which is preliminary data.</text>
</comment>
<keyword evidence="5 7" id="KW-1133">Transmembrane helix</keyword>